<comment type="subcellular location">
    <subcellularLocation>
        <location evidence="1">Cytoplasm</location>
    </subcellularLocation>
</comment>
<keyword evidence="2" id="KW-0963">Cytoplasm</keyword>
<gene>
    <name evidence="3" type="ORF">Malapachy_0165</name>
</gene>
<dbReference type="VEuPathDB" id="FungiDB:Malapachy_0165"/>
<evidence type="ECO:0000256" key="1">
    <source>
        <dbReference type="ARBA" id="ARBA00004496"/>
    </source>
</evidence>
<dbReference type="EMBL" id="LGAV01000006">
    <property type="protein sequence ID" value="KOS13419.1"/>
    <property type="molecule type" value="Genomic_DNA"/>
</dbReference>
<organism evidence="3 4">
    <name type="scientific">Malassezia pachydermatis</name>
    <dbReference type="NCBI Taxonomy" id="77020"/>
    <lineage>
        <taxon>Eukaryota</taxon>
        <taxon>Fungi</taxon>
        <taxon>Dikarya</taxon>
        <taxon>Basidiomycota</taxon>
        <taxon>Ustilaginomycotina</taxon>
        <taxon>Malasseziomycetes</taxon>
        <taxon>Malasseziales</taxon>
        <taxon>Malasseziaceae</taxon>
        <taxon>Malassezia</taxon>
    </lineage>
</organism>
<sequence length="681" mass="73756">MVAWLERVWDYAGVDPAPPTPDIVQCLAAVKDIEVHEAPAWWTFLQEAVQHGEALRVYMIVGFVCLAHPAFAEALLTPTFLQACTEAASDEEAACAFAHMLSDVASQPSLRPAIAGHADVQTWIEAHTTLSHIETALCTDLVLIKLAITSDPSSSEPLSLPAATCDQIYDALRDYLLDHTSIDANRAPLQFQRRTIVQMDALESLYYLVSLPAFREKLSSDTKLLQALRALLSSSIKKAVFPARDGEAVASTYDEHTYMRGPLSSSATFVLVSILSVMVAYLPPRSTQERQVEALRRSALKQSQSDDVRLQPPAVEQRCRRLIEVGLVPPLVSLCTPTLSSSLRPLLCDLFLALTTEQDAQLRGLLLQQGASKALLLLSQSTWPLLTNDTTLPAKALAPMQALAKLCISTDPTLIFGMDGTMMRAATYLSTLLLTPIASLLQLFEGALALTNLASVSPAMATAVARTTCPLSEWKDVSQAMIPLFLQHDSVMIRRALVELLCNLAQDSEVFAFWSGEQDPDEDDNASSTLRLHTASGRLRLLVSLCHLSDDPHQVALAKASAGLLATLSSSVSACDKLSQMPPASLAPLADLLTSSLSSMQDTQDLALRVLSVLSNLCAYAEWLGESTTQRQHIRALLAQAGLVAAVGHYLQTQAPLHDATQPLREEALALGVDLLKRLSS</sequence>
<evidence type="ECO:0000313" key="4">
    <source>
        <dbReference type="Proteomes" id="UP000037751"/>
    </source>
</evidence>
<dbReference type="InterPro" id="IPR011989">
    <property type="entry name" value="ARM-like"/>
</dbReference>
<dbReference type="InterPro" id="IPR016024">
    <property type="entry name" value="ARM-type_fold"/>
</dbReference>
<dbReference type="GeneID" id="28726573"/>
<keyword evidence="4" id="KW-1185">Reference proteome</keyword>
<name>A0A0M9VNJ5_9BASI</name>
<accession>A0A0M9VNJ5</accession>
<comment type="caution">
    <text evidence="3">The sequence shown here is derived from an EMBL/GenBank/DDBJ whole genome shotgun (WGS) entry which is preliminary data.</text>
</comment>
<dbReference type="Proteomes" id="UP000037751">
    <property type="component" value="Unassembled WGS sequence"/>
</dbReference>
<evidence type="ECO:0000256" key="2">
    <source>
        <dbReference type="ARBA" id="ARBA00022490"/>
    </source>
</evidence>
<protein>
    <submittedName>
        <fullName evidence="3">Arm repeat-containing protein</fullName>
    </submittedName>
</protein>
<dbReference type="RefSeq" id="XP_017991051.1">
    <property type="nucleotide sequence ID" value="XM_018134698.1"/>
</dbReference>
<dbReference type="AlphaFoldDB" id="A0A0M9VNJ5"/>
<dbReference type="PANTHER" id="PTHR45994">
    <property type="entry name" value="FI21225P1"/>
    <property type="match status" value="1"/>
</dbReference>
<dbReference type="STRING" id="77020.A0A0M9VNJ5"/>
<dbReference type="Gene3D" id="1.25.10.10">
    <property type="entry name" value="Leucine-rich Repeat Variant"/>
    <property type="match status" value="1"/>
</dbReference>
<proteinExistence type="predicted"/>
<dbReference type="GO" id="GO:0005737">
    <property type="term" value="C:cytoplasm"/>
    <property type="evidence" value="ECO:0007669"/>
    <property type="project" value="UniProtKB-SubCell"/>
</dbReference>
<dbReference type="PANTHER" id="PTHR45994:SF1">
    <property type="entry name" value="FI21225P1"/>
    <property type="match status" value="1"/>
</dbReference>
<dbReference type="SUPFAM" id="SSF48371">
    <property type="entry name" value="ARM repeat"/>
    <property type="match status" value="1"/>
</dbReference>
<reference evidence="3 4" key="1">
    <citation type="submission" date="2015-07" db="EMBL/GenBank/DDBJ databases">
        <title>Draft Genome Sequence of Malassezia furfur CBS1878 and Malassezia pachydermatis CBS1879.</title>
        <authorList>
            <person name="Triana S."/>
            <person name="Ohm R."/>
            <person name="Gonzalez A."/>
            <person name="DeCock H."/>
            <person name="Restrepo S."/>
            <person name="Celis A."/>
        </authorList>
    </citation>
    <scope>NUCLEOTIDE SEQUENCE [LARGE SCALE GENOMIC DNA]</scope>
    <source>
        <strain evidence="3 4">CBS 1879</strain>
    </source>
</reference>
<dbReference type="OrthoDB" id="199930at2759"/>
<evidence type="ECO:0000313" key="3">
    <source>
        <dbReference type="EMBL" id="KOS13419.1"/>
    </source>
</evidence>
<dbReference type="GO" id="GO:0051879">
    <property type="term" value="F:Hsp90 protein binding"/>
    <property type="evidence" value="ECO:0007669"/>
    <property type="project" value="TreeGrafter"/>
</dbReference>